<comment type="caution">
    <text evidence="5">The sequence shown here is derived from an EMBL/GenBank/DDBJ whole genome shotgun (WGS) entry which is preliminary data.</text>
</comment>
<keyword evidence="2 4" id="KW-0378">Hydrolase</keyword>
<comment type="similarity">
    <text evidence="1 4">Belongs to the glycosyl hydrolase 28 family.</text>
</comment>
<dbReference type="InterPro" id="IPR000743">
    <property type="entry name" value="Glyco_hydro_28"/>
</dbReference>
<dbReference type="SMART" id="SM00710">
    <property type="entry name" value="PbH1"/>
    <property type="match status" value="6"/>
</dbReference>
<keyword evidence="3 4" id="KW-0326">Glycosidase</keyword>
<dbReference type="Proteomes" id="UP000647133">
    <property type="component" value="Unassembled WGS sequence"/>
</dbReference>
<protein>
    <submittedName>
        <fullName evidence="5">Glycoside hydrolase family 28 protein</fullName>
    </submittedName>
</protein>
<evidence type="ECO:0000313" key="5">
    <source>
        <dbReference type="EMBL" id="MBD8488574.1"/>
    </source>
</evidence>
<sequence>MKKYITLLFALNLLLFGHAFSAIESGWINILEVGGNNKGQLCTEAIQSAIDKAAEAGGGTLFFPAGDYLTGAIQLKSNITLHLDAGAVLRFSTDFDHYLPFVQMRWEGTVMNNFSPLIYAYEAENITITGRGKIDGQGKDWWMEMYRIHEADQKTLKESKYQKMWTAANEGLKTADYYQKTMGLKFFRPPLIQPFRCKNVRIEGVTIVNSPFWTINPAFCDNVTITGVTIENPPSPNTDGINPTSCKNVHISDCHISVGDDCITIKSGRDFDGRKWDTPTENVTITNCTMLSGHGGVVIGSEISGSIRKVTISNCVFDGTDRGIRLKAARGRGGVVEEIRIDNIVMKDIQLEAIVMNLFYDKNTHEGPVTEETPSFRNIHISNVTGSNVNVAGKVLGIPEMPIDQISFSNINMNAKEGLSIKTATHVELRDVEISTELGPSVQLEAVEGLLIDNLKSRQPLADRAVLELQNVSNAMITNNFPMVQTECYLNIKGEESKHIFIQNNQWYHVEKPVVIGEEVKGMIKQEANE</sequence>
<evidence type="ECO:0000256" key="1">
    <source>
        <dbReference type="ARBA" id="ARBA00008834"/>
    </source>
</evidence>
<dbReference type="Gene3D" id="2.160.20.10">
    <property type="entry name" value="Single-stranded right-handed beta-helix, Pectin lyase-like"/>
    <property type="match status" value="1"/>
</dbReference>
<dbReference type="RefSeq" id="WP_192009435.1">
    <property type="nucleotide sequence ID" value="NZ_JACYTQ010000002.1"/>
</dbReference>
<dbReference type="InterPro" id="IPR051801">
    <property type="entry name" value="GH28_Enzymes"/>
</dbReference>
<dbReference type="PANTHER" id="PTHR31339">
    <property type="entry name" value="PECTIN LYASE-RELATED"/>
    <property type="match status" value="1"/>
</dbReference>
<evidence type="ECO:0000256" key="4">
    <source>
        <dbReference type="RuleBase" id="RU361169"/>
    </source>
</evidence>
<dbReference type="SUPFAM" id="SSF51126">
    <property type="entry name" value="Pectin lyase-like"/>
    <property type="match status" value="1"/>
</dbReference>
<dbReference type="InterPro" id="IPR012334">
    <property type="entry name" value="Pectin_lyas_fold"/>
</dbReference>
<dbReference type="InterPro" id="IPR011050">
    <property type="entry name" value="Pectin_lyase_fold/virulence"/>
</dbReference>
<gene>
    <name evidence="5" type="ORF">IFO69_07455</name>
</gene>
<proteinExistence type="inferred from homology"/>
<evidence type="ECO:0000256" key="3">
    <source>
        <dbReference type="ARBA" id="ARBA00023295"/>
    </source>
</evidence>
<name>A0ABR9AJ70_9BACT</name>
<dbReference type="EMBL" id="JACYTQ010000002">
    <property type="protein sequence ID" value="MBD8488574.1"/>
    <property type="molecule type" value="Genomic_DNA"/>
</dbReference>
<keyword evidence="6" id="KW-1185">Reference proteome</keyword>
<organism evidence="5 6">
    <name type="scientific">Echinicola arenosa</name>
    <dbReference type="NCBI Taxonomy" id="2774144"/>
    <lineage>
        <taxon>Bacteria</taxon>
        <taxon>Pseudomonadati</taxon>
        <taxon>Bacteroidota</taxon>
        <taxon>Cytophagia</taxon>
        <taxon>Cytophagales</taxon>
        <taxon>Cyclobacteriaceae</taxon>
        <taxon>Echinicola</taxon>
    </lineage>
</organism>
<evidence type="ECO:0000256" key="2">
    <source>
        <dbReference type="ARBA" id="ARBA00022801"/>
    </source>
</evidence>
<dbReference type="PROSITE" id="PS00502">
    <property type="entry name" value="POLYGALACTURONASE"/>
    <property type="match status" value="1"/>
</dbReference>
<dbReference type="InterPro" id="IPR006626">
    <property type="entry name" value="PbH1"/>
</dbReference>
<dbReference type="GO" id="GO:0016787">
    <property type="term" value="F:hydrolase activity"/>
    <property type="evidence" value="ECO:0007669"/>
    <property type="project" value="UniProtKB-KW"/>
</dbReference>
<accession>A0ABR9AJ70</accession>
<evidence type="ECO:0000313" key="6">
    <source>
        <dbReference type="Proteomes" id="UP000647133"/>
    </source>
</evidence>
<dbReference type="PANTHER" id="PTHR31339:SF9">
    <property type="entry name" value="PLASMIN AND FIBRONECTIN-BINDING PROTEIN A"/>
    <property type="match status" value="1"/>
</dbReference>
<reference evidence="5 6" key="1">
    <citation type="submission" date="2020-09" db="EMBL/GenBank/DDBJ databases">
        <title>Echinicola sp. CAU 1574 isolated from sand of Sido Beach.</title>
        <authorList>
            <person name="Kim W."/>
        </authorList>
    </citation>
    <scope>NUCLEOTIDE SEQUENCE [LARGE SCALE GENOMIC DNA]</scope>
    <source>
        <strain evidence="5 6">CAU 1574</strain>
    </source>
</reference>
<dbReference type="Pfam" id="PF00295">
    <property type="entry name" value="Glyco_hydro_28"/>
    <property type="match status" value="1"/>
</dbReference>